<dbReference type="Proteomes" id="UP000515308">
    <property type="component" value="Chromosome PVLDE_13"/>
</dbReference>
<feature type="region of interest" description="Disordered" evidence="1">
    <location>
        <begin position="16"/>
        <end position="84"/>
    </location>
</feature>
<evidence type="ECO:0000313" key="2">
    <source>
        <dbReference type="EMBL" id="CAD2099611.1"/>
    </source>
</evidence>
<reference evidence="2 3" key="1">
    <citation type="submission" date="2020-08" db="EMBL/GenBank/DDBJ databases">
        <authorList>
            <person name="Ramaprasad A."/>
        </authorList>
    </citation>
    <scope>NUCLEOTIDE SEQUENCE [LARGE SCALE GENOMIC DNA]</scope>
</reference>
<evidence type="ECO:0000256" key="1">
    <source>
        <dbReference type="SAM" id="MobiDB-lite"/>
    </source>
</evidence>
<dbReference type="VEuPathDB" id="PlasmoDB:PVLDE_1300240"/>
<evidence type="ECO:0000313" key="3">
    <source>
        <dbReference type="Proteomes" id="UP000515308"/>
    </source>
</evidence>
<feature type="compositionally biased region" description="Basic and acidic residues" evidence="1">
    <location>
        <begin position="47"/>
        <end position="62"/>
    </location>
</feature>
<feature type="compositionally biased region" description="Polar residues" evidence="1">
    <location>
        <begin position="26"/>
        <end position="35"/>
    </location>
</feature>
<organism evidence="2 3">
    <name type="scientific">Plasmodium vinckei lentum</name>
    <dbReference type="NCBI Taxonomy" id="138297"/>
    <lineage>
        <taxon>Eukaryota</taxon>
        <taxon>Sar</taxon>
        <taxon>Alveolata</taxon>
        <taxon>Apicomplexa</taxon>
        <taxon>Aconoidasida</taxon>
        <taxon>Haemosporida</taxon>
        <taxon>Plasmodiidae</taxon>
        <taxon>Plasmodium</taxon>
        <taxon>Plasmodium (Vinckeia)</taxon>
    </lineage>
</organism>
<proteinExistence type="predicted"/>
<protein>
    <submittedName>
        <fullName evidence="2">Fam-c protein</fullName>
    </submittedName>
</protein>
<feature type="compositionally biased region" description="Acidic residues" evidence="1">
    <location>
        <begin position="63"/>
        <end position="73"/>
    </location>
</feature>
<dbReference type="AlphaFoldDB" id="A0A6V7SKD1"/>
<name>A0A6V7SKD1_PLAVN</name>
<gene>
    <name evidence="2" type="ORF">PVLDE_1300240</name>
</gene>
<sequence>MNKRIFSLYRLEYDVGNESARDTNEINRSNEQNGMKFNHRNPLKSKCTKDVDADADPEKHYEEEGDEENDESDNDRKNKRCWIE</sequence>
<dbReference type="EMBL" id="LR865375">
    <property type="protein sequence ID" value="CAD2099611.1"/>
    <property type="molecule type" value="Genomic_DNA"/>
</dbReference>
<accession>A0A6V7SKD1</accession>